<accession>A0A182QSZ1</accession>
<keyword evidence="9" id="KW-1185">Reference proteome</keyword>
<comment type="similarity">
    <text evidence="1">Belongs to the DNA/RNA non-specific endonuclease family.</text>
</comment>
<keyword evidence="6" id="KW-0732">Signal</keyword>
<feature type="domain" description="DNA/RNA non-specific endonuclease/pyrophosphatase/phosphodiesterase" evidence="7">
    <location>
        <begin position="7"/>
        <end position="183"/>
    </location>
</feature>
<dbReference type="GO" id="GO:0003676">
    <property type="term" value="F:nucleic acid binding"/>
    <property type="evidence" value="ECO:0007669"/>
    <property type="project" value="InterPro"/>
</dbReference>
<evidence type="ECO:0000259" key="7">
    <source>
        <dbReference type="SMART" id="SM00892"/>
    </source>
</evidence>
<dbReference type="STRING" id="69004.A0A182QSZ1"/>
<evidence type="ECO:0000256" key="5">
    <source>
        <dbReference type="PIRSR" id="PIRSR640255-2"/>
    </source>
</evidence>
<evidence type="ECO:0000256" key="4">
    <source>
        <dbReference type="PIRSR" id="PIRSR640255-1"/>
    </source>
</evidence>
<dbReference type="EMBL" id="AXCN02000978">
    <property type="status" value="NOT_ANNOTATED_CDS"/>
    <property type="molecule type" value="Genomic_DNA"/>
</dbReference>
<dbReference type="Pfam" id="PF01223">
    <property type="entry name" value="Endonuclease_NS"/>
    <property type="match status" value="1"/>
</dbReference>
<dbReference type="EnsemblMetazoa" id="AFAF016210-RA">
    <property type="protein sequence ID" value="AFAF016210-PA"/>
    <property type="gene ID" value="AFAF016210"/>
</dbReference>
<keyword evidence="5" id="KW-0479">Metal-binding</keyword>
<dbReference type="PANTHER" id="PTHR13966:SF17">
    <property type="entry name" value="ENDONUCLEASE-RELATED"/>
    <property type="match status" value="1"/>
</dbReference>
<feature type="chain" id="PRO_5008133420" description="DNA/RNA non-specific endonuclease/pyrophosphatase/phosphodiesterase domain-containing protein" evidence="6">
    <location>
        <begin position="19"/>
        <end position="183"/>
    </location>
</feature>
<reference evidence="9" key="1">
    <citation type="submission" date="2014-01" db="EMBL/GenBank/DDBJ databases">
        <title>The Genome Sequence of Anopheles farauti FAR1 (V2).</title>
        <authorList>
            <consortium name="The Broad Institute Genomics Platform"/>
            <person name="Neafsey D.E."/>
            <person name="Besansky N."/>
            <person name="Howell P."/>
            <person name="Walton C."/>
            <person name="Young S.K."/>
            <person name="Zeng Q."/>
            <person name="Gargeya S."/>
            <person name="Fitzgerald M."/>
            <person name="Haas B."/>
            <person name="Abouelleil A."/>
            <person name="Allen A.W."/>
            <person name="Alvarado L."/>
            <person name="Arachchi H.M."/>
            <person name="Berlin A.M."/>
            <person name="Chapman S.B."/>
            <person name="Gainer-Dewar J."/>
            <person name="Goldberg J."/>
            <person name="Griggs A."/>
            <person name="Gujja S."/>
            <person name="Hansen M."/>
            <person name="Howarth C."/>
            <person name="Imamovic A."/>
            <person name="Ireland A."/>
            <person name="Larimer J."/>
            <person name="McCowan C."/>
            <person name="Murphy C."/>
            <person name="Pearson M."/>
            <person name="Poon T.W."/>
            <person name="Priest M."/>
            <person name="Roberts A."/>
            <person name="Saif S."/>
            <person name="Shea T."/>
            <person name="Sisk P."/>
            <person name="Sykes S."/>
            <person name="Wortman J."/>
            <person name="Nusbaum C."/>
            <person name="Birren B."/>
        </authorList>
    </citation>
    <scope>NUCLEOTIDE SEQUENCE [LARGE SCALE GENOMIC DNA]</scope>
    <source>
        <strain evidence="9">FAR1</strain>
    </source>
</reference>
<dbReference type="SMART" id="SM00892">
    <property type="entry name" value="Endonuclease_NS"/>
    <property type="match status" value="1"/>
</dbReference>
<evidence type="ECO:0000256" key="3">
    <source>
        <dbReference type="ARBA" id="ARBA00022759"/>
    </source>
</evidence>
<dbReference type="Proteomes" id="UP000075886">
    <property type="component" value="Unassembled WGS sequence"/>
</dbReference>
<sequence>MLALVVLITLSVLSHSDAADAQINNKRPAFKLGGMTSKVRLASVYTQRHQQERFAQLLGSTTQAEKFIGSSSYLAKGHLTPDGDALLDTWATATYFYINVAPEWQVVNAGNWLRVEKAARKVATLLNDTVQVYTGVYDILQLPDKDGHPVPLSLGETGMVEVPKWLWKVVVHQATTNQRRSDL</sequence>
<name>A0A182QSZ1_9DIPT</name>
<evidence type="ECO:0000313" key="8">
    <source>
        <dbReference type="EnsemblMetazoa" id="AFAF016210-PA"/>
    </source>
</evidence>
<dbReference type="InterPro" id="IPR040255">
    <property type="entry name" value="Non-specific_endonuclease"/>
</dbReference>
<protein>
    <recommendedName>
        <fullName evidence="7">DNA/RNA non-specific endonuclease/pyrophosphatase/phosphodiesterase domain-containing protein</fullName>
    </recommendedName>
</protein>
<dbReference type="VEuPathDB" id="VectorBase:AFAF016210"/>
<keyword evidence="2" id="KW-0540">Nuclease</keyword>
<dbReference type="Gene3D" id="3.40.570.10">
    <property type="entry name" value="Extracellular Endonuclease, subunit A"/>
    <property type="match status" value="1"/>
</dbReference>
<dbReference type="InterPro" id="IPR044929">
    <property type="entry name" value="DNA/RNA_non-sp_Endonuclease_sf"/>
</dbReference>
<feature type="active site" description="Proton acceptor" evidence="4">
    <location>
        <position position="78"/>
    </location>
</feature>
<feature type="signal peptide" evidence="6">
    <location>
        <begin position="1"/>
        <end position="18"/>
    </location>
</feature>
<dbReference type="InterPro" id="IPR001604">
    <property type="entry name" value="Endo_G_ENPP1-like_dom"/>
</dbReference>
<dbReference type="GO" id="GO:0005743">
    <property type="term" value="C:mitochondrial inner membrane"/>
    <property type="evidence" value="ECO:0007669"/>
    <property type="project" value="TreeGrafter"/>
</dbReference>
<proteinExistence type="inferred from homology"/>
<reference evidence="8" key="2">
    <citation type="submission" date="2020-05" db="UniProtKB">
        <authorList>
            <consortium name="EnsemblMetazoa"/>
        </authorList>
    </citation>
    <scope>IDENTIFICATION</scope>
    <source>
        <strain evidence="8">FAR1</strain>
    </source>
</reference>
<dbReference type="PANTHER" id="PTHR13966">
    <property type="entry name" value="ENDONUCLEASE RELATED"/>
    <property type="match status" value="1"/>
</dbReference>
<dbReference type="GO" id="GO:0006309">
    <property type="term" value="P:apoptotic DNA fragmentation"/>
    <property type="evidence" value="ECO:0007669"/>
    <property type="project" value="TreeGrafter"/>
</dbReference>
<organism evidence="8 9">
    <name type="scientific">Anopheles farauti</name>
    <dbReference type="NCBI Taxonomy" id="69004"/>
    <lineage>
        <taxon>Eukaryota</taxon>
        <taxon>Metazoa</taxon>
        <taxon>Ecdysozoa</taxon>
        <taxon>Arthropoda</taxon>
        <taxon>Hexapoda</taxon>
        <taxon>Insecta</taxon>
        <taxon>Pterygota</taxon>
        <taxon>Neoptera</taxon>
        <taxon>Endopterygota</taxon>
        <taxon>Diptera</taxon>
        <taxon>Nematocera</taxon>
        <taxon>Culicoidea</taxon>
        <taxon>Culicidae</taxon>
        <taxon>Anophelinae</taxon>
        <taxon>Anopheles</taxon>
    </lineage>
</organism>
<evidence type="ECO:0000256" key="2">
    <source>
        <dbReference type="ARBA" id="ARBA00022722"/>
    </source>
</evidence>
<dbReference type="SUPFAM" id="SSF54060">
    <property type="entry name" value="His-Me finger endonucleases"/>
    <property type="match status" value="1"/>
</dbReference>
<keyword evidence="3" id="KW-0378">Hydrolase</keyword>
<keyword evidence="3" id="KW-0255">Endonuclease</keyword>
<dbReference type="GO" id="GO:0005634">
    <property type="term" value="C:nucleus"/>
    <property type="evidence" value="ECO:0007669"/>
    <property type="project" value="TreeGrafter"/>
</dbReference>
<evidence type="ECO:0000256" key="6">
    <source>
        <dbReference type="SAM" id="SignalP"/>
    </source>
</evidence>
<evidence type="ECO:0000313" key="9">
    <source>
        <dbReference type="Proteomes" id="UP000075886"/>
    </source>
</evidence>
<dbReference type="GO" id="GO:0004521">
    <property type="term" value="F:RNA endonuclease activity"/>
    <property type="evidence" value="ECO:0007669"/>
    <property type="project" value="TreeGrafter"/>
</dbReference>
<evidence type="ECO:0000256" key="1">
    <source>
        <dbReference type="ARBA" id="ARBA00010052"/>
    </source>
</evidence>
<dbReference type="AlphaFoldDB" id="A0A182QSZ1"/>
<dbReference type="GO" id="GO:0000014">
    <property type="term" value="F:single-stranded DNA endodeoxyribonuclease activity"/>
    <property type="evidence" value="ECO:0007669"/>
    <property type="project" value="TreeGrafter"/>
</dbReference>
<dbReference type="InterPro" id="IPR044925">
    <property type="entry name" value="His-Me_finger_sf"/>
</dbReference>
<feature type="binding site" evidence="5">
    <location>
        <position position="108"/>
    </location>
    <ligand>
        <name>Mg(2+)</name>
        <dbReference type="ChEBI" id="CHEBI:18420"/>
        <note>catalytic</note>
    </ligand>
</feature>
<dbReference type="GO" id="GO:0046872">
    <property type="term" value="F:metal ion binding"/>
    <property type="evidence" value="ECO:0007669"/>
    <property type="project" value="UniProtKB-KW"/>
</dbReference>